<dbReference type="OrthoDB" id="6619319at2"/>
<dbReference type="PROSITE" id="PS00356">
    <property type="entry name" value="HTH_LACI_1"/>
    <property type="match status" value="1"/>
</dbReference>
<dbReference type="SMART" id="SM00354">
    <property type="entry name" value="HTH_LACI"/>
    <property type="match status" value="1"/>
</dbReference>
<evidence type="ECO:0000256" key="2">
    <source>
        <dbReference type="ARBA" id="ARBA00023125"/>
    </source>
</evidence>
<dbReference type="InterPro" id="IPR028082">
    <property type="entry name" value="Peripla_BP_I"/>
</dbReference>
<dbReference type="SUPFAM" id="SSF47413">
    <property type="entry name" value="lambda repressor-like DNA-binding domains"/>
    <property type="match status" value="1"/>
</dbReference>
<dbReference type="InterPro" id="IPR000843">
    <property type="entry name" value="HTH_LacI"/>
</dbReference>
<keyword evidence="3" id="KW-0804">Transcription</keyword>
<proteinExistence type="predicted"/>
<dbReference type="CDD" id="cd01392">
    <property type="entry name" value="HTH_LacI"/>
    <property type="match status" value="1"/>
</dbReference>
<keyword evidence="2" id="KW-0238">DNA-binding</keyword>
<evidence type="ECO:0000256" key="1">
    <source>
        <dbReference type="ARBA" id="ARBA00023015"/>
    </source>
</evidence>
<dbReference type="SUPFAM" id="SSF53822">
    <property type="entry name" value="Periplasmic binding protein-like I"/>
    <property type="match status" value="1"/>
</dbReference>
<sequence length="339" mass="37092">MTARKKVVSIEDVARAAGVSITTVSRVINKFPTVKEDNRRKVEEVIRRLNFKPNLAAQRLASGSNYTIGLEIPRYEGIFYSFYAMEVFRSVGIACDNLRVDFLLHLTDGKTSVNAAAVGGVVFADVINNRQHVEDFLKAGTPVVLMNYLAADMDVSSVSVDNAAGAKTAAEHLIHLGHNRIAFVTGDMATQAAQDRLEGYKTALKDAGLAMTEEWVLRGDYSRKSARAAAEKILGMAAARPTAILVSSDDMAMEMVSAFIEGGLKVPEDISIIGFDDDPVCLYGPVALTTVRQPIKEMAQEAVKELYLRMQDPDRQINKIILSTELIIRDSARAPKRSP</sequence>
<dbReference type="PRINTS" id="PR00036">
    <property type="entry name" value="HTHLACI"/>
</dbReference>
<dbReference type="PANTHER" id="PTHR30146">
    <property type="entry name" value="LACI-RELATED TRANSCRIPTIONAL REPRESSOR"/>
    <property type="match status" value="1"/>
</dbReference>
<keyword evidence="6" id="KW-1185">Reference proteome</keyword>
<dbReference type="EMBL" id="CP019384">
    <property type="protein sequence ID" value="QAT16278.1"/>
    <property type="molecule type" value="Genomic_DNA"/>
</dbReference>
<dbReference type="GO" id="GO:0000976">
    <property type="term" value="F:transcription cis-regulatory region binding"/>
    <property type="evidence" value="ECO:0007669"/>
    <property type="project" value="TreeGrafter"/>
</dbReference>
<dbReference type="KEGG" id="vai:BU251_00245"/>
<accession>A0A410P2G8</accession>
<protein>
    <submittedName>
        <fullName evidence="5">Transcriptional regulator</fullName>
    </submittedName>
</protein>
<dbReference type="AlphaFoldDB" id="A0A410P2G8"/>
<dbReference type="Proteomes" id="UP000287243">
    <property type="component" value="Chromosome"/>
</dbReference>
<keyword evidence="1" id="KW-0805">Transcription regulation</keyword>
<evidence type="ECO:0000256" key="3">
    <source>
        <dbReference type="ARBA" id="ARBA00023163"/>
    </source>
</evidence>
<dbReference type="PANTHER" id="PTHR30146:SF109">
    <property type="entry name" value="HTH-TYPE TRANSCRIPTIONAL REGULATOR GALS"/>
    <property type="match status" value="1"/>
</dbReference>
<feature type="domain" description="HTH lacI-type" evidence="4">
    <location>
        <begin position="8"/>
        <end position="62"/>
    </location>
</feature>
<dbReference type="Pfam" id="PF00356">
    <property type="entry name" value="LacI"/>
    <property type="match status" value="1"/>
</dbReference>
<organism evidence="5 6">
    <name type="scientific">Velamenicoccus archaeovorus</name>
    <dbReference type="NCBI Taxonomy" id="1930593"/>
    <lineage>
        <taxon>Bacteria</taxon>
        <taxon>Pseudomonadati</taxon>
        <taxon>Candidatus Omnitrophota</taxon>
        <taxon>Candidatus Velamenicoccus</taxon>
    </lineage>
</organism>
<dbReference type="Gene3D" id="3.40.50.2300">
    <property type="match status" value="2"/>
</dbReference>
<dbReference type="Gene3D" id="1.10.260.40">
    <property type="entry name" value="lambda repressor-like DNA-binding domains"/>
    <property type="match status" value="1"/>
</dbReference>
<dbReference type="InterPro" id="IPR010982">
    <property type="entry name" value="Lambda_DNA-bd_dom_sf"/>
</dbReference>
<dbReference type="RefSeq" id="WP_128698914.1">
    <property type="nucleotide sequence ID" value="NZ_CP019384.1"/>
</dbReference>
<dbReference type="InterPro" id="IPR046335">
    <property type="entry name" value="LacI/GalR-like_sensor"/>
</dbReference>
<dbReference type="CDD" id="cd06267">
    <property type="entry name" value="PBP1_LacI_sugar_binding-like"/>
    <property type="match status" value="1"/>
</dbReference>
<name>A0A410P2G8_VELA1</name>
<evidence type="ECO:0000313" key="6">
    <source>
        <dbReference type="Proteomes" id="UP000287243"/>
    </source>
</evidence>
<gene>
    <name evidence="5" type="ORF">BU251_00245</name>
</gene>
<dbReference type="Pfam" id="PF13377">
    <property type="entry name" value="Peripla_BP_3"/>
    <property type="match status" value="1"/>
</dbReference>
<dbReference type="GO" id="GO:0003700">
    <property type="term" value="F:DNA-binding transcription factor activity"/>
    <property type="evidence" value="ECO:0007669"/>
    <property type="project" value="TreeGrafter"/>
</dbReference>
<reference evidence="5 6" key="1">
    <citation type="submission" date="2017-01" db="EMBL/GenBank/DDBJ databases">
        <title>First insights into the biology of 'candidatus Vampirococcus archaeovorus'.</title>
        <authorList>
            <person name="Kizina J."/>
            <person name="Jordan S."/>
            <person name="Stueber K."/>
            <person name="Reinhardt R."/>
            <person name="Harder J."/>
        </authorList>
    </citation>
    <scope>NUCLEOTIDE SEQUENCE [LARGE SCALE GENOMIC DNA]</scope>
    <source>
        <strain evidence="5 6">LiM</strain>
    </source>
</reference>
<dbReference type="PROSITE" id="PS50932">
    <property type="entry name" value="HTH_LACI_2"/>
    <property type="match status" value="1"/>
</dbReference>
<evidence type="ECO:0000259" key="4">
    <source>
        <dbReference type="PROSITE" id="PS50932"/>
    </source>
</evidence>
<evidence type="ECO:0000313" key="5">
    <source>
        <dbReference type="EMBL" id="QAT16278.1"/>
    </source>
</evidence>